<keyword evidence="1" id="KW-0597">Phosphoprotein</keyword>
<organism evidence="3 4">
    <name type="scientific">Aliibacillus thermotolerans</name>
    <dbReference type="NCBI Taxonomy" id="1834418"/>
    <lineage>
        <taxon>Bacteria</taxon>
        <taxon>Bacillati</taxon>
        <taxon>Bacillota</taxon>
        <taxon>Bacilli</taxon>
        <taxon>Bacillales</taxon>
        <taxon>Bacillaceae</taxon>
        <taxon>Aliibacillus</taxon>
    </lineage>
</organism>
<name>A0ABW0U6M0_9BACI</name>
<dbReference type="Proteomes" id="UP001596143">
    <property type="component" value="Unassembled WGS sequence"/>
</dbReference>
<dbReference type="CDD" id="cd07041">
    <property type="entry name" value="STAS_RsbR_RsbS_like"/>
    <property type="match status" value="1"/>
</dbReference>
<dbReference type="InterPro" id="IPR051932">
    <property type="entry name" value="Bact_StressResp_Reg"/>
</dbReference>
<evidence type="ECO:0000259" key="2">
    <source>
        <dbReference type="PROSITE" id="PS50801"/>
    </source>
</evidence>
<evidence type="ECO:0000256" key="1">
    <source>
        <dbReference type="ARBA" id="ARBA00022553"/>
    </source>
</evidence>
<comment type="caution">
    <text evidence="3">The sequence shown here is derived from an EMBL/GenBank/DDBJ whole genome shotgun (WGS) entry which is preliminary data.</text>
</comment>
<sequence length="283" mass="32953">MTHMITQEAESIQRFLAEHEQAFEEMLFKEAKNKESKIREIQFLGNINLVKNAHLLTKYVIEQDETQLLKLANTDGKTWAKYSLTLSLKLEWVHALRRTIWYFLQKYEETTQFQNNPNSFYEMEKYVNDTIDQFLNAFFIAYSRYKDELIETQKLLVENLSVPIIPITKNTSVLPLIGELDTTRMSKIEEKTLVEIGKNRIQQLVIDFSGVVHMEEKMGSYIIKIIDGAGIMGCKITITGLRPDIIHQMIKEGHSTTIDRKANMKVTLQQALQIILREDGFEE</sequence>
<dbReference type="InterPro" id="IPR036513">
    <property type="entry name" value="STAS_dom_sf"/>
</dbReference>
<dbReference type="PROSITE" id="PS50801">
    <property type="entry name" value="STAS"/>
    <property type="match status" value="1"/>
</dbReference>
<dbReference type="InterPro" id="IPR002645">
    <property type="entry name" value="STAS_dom"/>
</dbReference>
<dbReference type="SUPFAM" id="SSF52091">
    <property type="entry name" value="SpoIIaa-like"/>
    <property type="match status" value="1"/>
</dbReference>
<dbReference type="PANTHER" id="PTHR33745:SF3">
    <property type="entry name" value="RSBT CO-ANTAGONIST PROTEIN RSBRC"/>
    <property type="match status" value="1"/>
</dbReference>
<reference evidence="4" key="1">
    <citation type="journal article" date="2019" name="Int. J. Syst. Evol. Microbiol.">
        <title>The Global Catalogue of Microorganisms (GCM) 10K type strain sequencing project: providing services to taxonomists for standard genome sequencing and annotation.</title>
        <authorList>
            <consortium name="The Broad Institute Genomics Platform"/>
            <consortium name="The Broad Institute Genome Sequencing Center for Infectious Disease"/>
            <person name="Wu L."/>
            <person name="Ma J."/>
        </authorList>
    </citation>
    <scope>NUCLEOTIDE SEQUENCE [LARGE SCALE GENOMIC DNA]</scope>
    <source>
        <strain evidence="4">CGMCC 1.15790</strain>
    </source>
</reference>
<feature type="domain" description="STAS" evidence="2">
    <location>
        <begin position="161"/>
        <end position="275"/>
    </location>
</feature>
<proteinExistence type="predicted"/>
<dbReference type="Gene3D" id="3.30.750.24">
    <property type="entry name" value="STAS domain"/>
    <property type="match status" value="1"/>
</dbReference>
<protein>
    <submittedName>
        <fullName evidence="3">STAS domain-containing protein</fullName>
    </submittedName>
</protein>
<dbReference type="EMBL" id="JBHSPF010000015">
    <property type="protein sequence ID" value="MFC5627940.1"/>
    <property type="molecule type" value="Genomic_DNA"/>
</dbReference>
<gene>
    <name evidence="3" type="ORF">ACFPTR_03390</name>
</gene>
<dbReference type="RefSeq" id="WP_270896143.1">
    <property type="nucleotide sequence ID" value="NZ_JBHSPF010000015.1"/>
</dbReference>
<dbReference type="Pfam" id="PF01740">
    <property type="entry name" value="STAS"/>
    <property type="match status" value="1"/>
</dbReference>
<evidence type="ECO:0000313" key="4">
    <source>
        <dbReference type="Proteomes" id="UP001596143"/>
    </source>
</evidence>
<dbReference type="PANTHER" id="PTHR33745">
    <property type="entry name" value="RSBT ANTAGONIST PROTEIN RSBS-RELATED"/>
    <property type="match status" value="1"/>
</dbReference>
<evidence type="ECO:0000313" key="3">
    <source>
        <dbReference type="EMBL" id="MFC5627940.1"/>
    </source>
</evidence>
<keyword evidence="4" id="KW-1185">Reference proteome</keyword>
<accession>A0ABW0U6M0</accession>